<comment type="caution">
    <text evidence="2">The sequence shown here is derived from an EMBL/GenBank/DDBJ whole genome shotgun (WGS) entry which is preliminary data.</text>
</comment>
<evidence type="ECO:0000313" key="3">
    <source>
        <dbReference type="Proteomes" id="UP001597441"/>
    </source>
</evidence>
<dbReference type="RefSeq" id="WP_388015713.1">
    <property type="nucleotide sequence ID" value="NZ_JBHUDT010000002.1"/>
</dbReference>
<dbReference type="EMBL" id="JBHULK010000002">
    <property type="protein sequence ID" value="MFD2534679.1"/>
    <property type="molecule type" value="Genomic_DNA"/>
</dbReference>
<organism evidence="2 3">
    <name type="scientific">Gelatiniphilus marinus</name>
    <dbReference type="NCBI Taxonomy" id="1759464"/>
    <lineage>
        <taxon>Bacteria</taxon>
        <taxon>Pseudomonadati</taxon>
        <taxon>Bacteroidota</taxon>
        <taxon>Flavobacteriia</taxon>
        <taxon>Flavobacteriales</taxon>
        <taxon>Flavobacteriaceae</taxon>
        <taxon>Gelatiniphilus</taxon>
    </lineage>
</organism>
<dbReference type="Pfam" id="PF00085">
    <property type="entry name" value="Thioredoxin"/>
    <property type="match status" value="1"/>
</dbReference>
<evidence type="ECO:0000259" key="1">
    <source>
        <dbReference type="Pfam" id="PF00085"/>
    </source>
</evidence>
<dbReference type="InterPro" id="IPR036249">
    <property type="entry name" value="Thioredoxin-like_sf"/>
</dbReference>
<dbReference type="Proteomes" id="UP001597441">
    <property type="component" value="Unassembled WGS sequence"/>
</dbReference>
<evidence type="ECO:0000313" key="2">
    <source>
        <dbReference type="EMBL" id="MFD2534679.1"/>
    </source>
</evidence>
<name>A0ABW5JSX3_9FLAO</name>
<dbReference type="Gene3D" id="3.40.30.10">
    <property type="entry name" value="Glutaredoxin"/>
    <property type="match status" value="1"/>
</dbReference>
<gene>
    <name evidence="2" type="ORF">ACFSQS_06130</name>
</gene>
<accession>A0ABW5JSX3</accession>
<dbReference type="SUPFAM" id="SSF52833">
    <property type="entry name" value="Thioredoxin-like"/>
    <property type="match status" value="1"/>
</dbReference>
<keyword evidence="3" id="KW-1185">Reference proteome</keyword>
<feature type="domain" description="Thioredoxin" evidence="1">
    <location>
        <begin position="90"/>
        <end position="167"/>
    </location>
</feature>
<dbReference type="InterPro" id="IPR013766">
    <property type="entry name" value="Thioredoxin_domain"/>
</dbReference>
<proteinExistence type="predicted"/>
<protein>
    <submittedName>
        <fullName evidence="2">Thioredoxin family protein</fullName>
    </submittedName>
</protein>
<dbReference type="PROSITE" id="PS51257">
    <property type="entry name" value="PROKAR_LIPOPROTEIN"/>
    <property type="match status" value="1"/>
</dbReference>
<dbReference type="CDD" id="cd02947">
    <property type="entry name" value="TRX_family"/>
    <property type="match status" value="1"/>
</dbReference>
<reference evidence="3" key="1">
    <citation type="journal article" date="2019" name="Int. J. Syst. Evol. Microbiol.">
        <title>The Global Catalogue of Microorganisms (GCM) 10K type strain sequencing project: providing services to taxonomists for standard genome sequencing and annotation.</title>
        <authorList>
            <consortium name="The Broad Institute Genomics Platform"/>
            <consortium name="The Broad Institute Genome Sequencing Center for Infectious Disease"/>
            <person name="Wu L."/>
            <person name="Ma J."/>
        </authorList>
    </citation>
    <scope>NUCLEOTIDE SEQUENCE [LARGE SCALE GENOMIC DNA]</scope>
    <source>
        <strain evidence="3">KCTC 42903</strain>
    </source>
</reference>
<sequence>MILFVRHHKYLTPIVILIIALFSCKSSKSHHSATENKYNYKKEKGVLIGKIPLSEIQDNDIDFKWFSKNYKKYVVKQEIILNVKEELNNINIDVYLGTWCDDTKRMLPKFIKILDFLNYDTNKINFIALNRQKKGIKQINKKLNITNVPTIIFYKNNKEINRIVENHVISLESDIKNILSLNNYAHSLSE</sequence>